<dbReference type="Pfam" id="PF09838">
    <property type="entry name" value="DUF2065"/>
    <property type="match status" value="1"/>
</dbReference>
<keyword evidence="1" id="KW-0812">Transmembrane</keyword>
<protein>
    <submittedName>
        <fullName evidence="2">DUF2065 domain-containing protein</fullName>
    </submittedName>
</protein>
<feature type="transmembrane region" description="Helical" evidence="1">
    <location>
        <begin position="6"/>
        <end position="22"/>
    </location>
</feature>
<accession>A0ABT7N862</accession>
<keyword evidence="1" id="KW-1133">Transmembrane helix</keyword>
<dbReference type="PANTHER" id="PTHR38602">
    <property type="entry name" value="INNER MEMBRANE PROTEIN-RELATED"/>
    <property type="match status" value="1"/>
</dbReference>
<evidence type="ECO:0000313" key="3">
    <source>
        <dbReference type="Proteomes" id="UP001174908"/>
    </source>
</evidence>
<dbReference type="RefSeq" id="WP_286659174.1">
    <property type="nucleotide sequence ID" value="NZ_JASZYV010000001.1"/>
</dbReference>
<dbReference type="InterPro" id="IPR019201">
    <property type="entry name" value="DUF2065"/>
</dbReference>
<proteinExistence type="predicted"/>
<keyword evidence="1" id="KW-0472">Membrane</keyword>
<name>A0ABT7N862_9BURK</name>
<dbReference type="PANTHER" id="PTHR38602:SF1">
    <property type="entry name" value="INNER MEMBRANE PROTEIN"/>
    <property type="match status" value="1"/>
</dbReference>
<keyword evidence="3" id="KW-1185">Reference proteome</keyword>
<feature type="transmembrane region" description="Helical" evidence="1">
    <location>
        <begin position="42"/>
        <end position="61"/>
    </location>
</feature>
<dbReference type="Proteomes" id="UP001174908">
    <property type="component" value="Unassembled WGS sequence"/>
</dbReference>
<reference evidence="2" key="1">
    <citation type="submission" date="2023-06" db="EMBL/GenBank/DDBJ databases">
        <authorList>
            <person name="Jiang Y."/>
            <person name="Liu Q."/>
        </authorList>
    </citation>
    <scope>NUCLEOTIDE SEQUENCE</scope>
    <source>
        <strain evidence="2">CGMCC 1.12089</strain>
    </source>
</reference>
<sequence>MGDTLWSALALVLVIEGLWPFLSPGGWRRGFTQLMQLRDGQLRFFGLCSIALGLVLLWLLAN</sequence>
<gene>
    <name evidence="2" type="ORF">QTH91_06435</name>
</gene>
<evidence type="ECO:0000256" key="1">
    <source>
        <dbReference type="SAM" id="Phobius"/>
    </source>
</evidence>
<dbReference type="EMBL" id="JASZYV010000001">
    <property type="protein sequence ID" value="MDM0044112.1"/>
    <property type="molecule type" value="Genomic_DNA"/>
</dbReference>
<comment type="caution">
    <text evidence="2">The sequence shown here is derived from an EMBL/GenBank/DDBJ whole genome shotgun (WGS) entry which is preliminary data.</text>
</comment>
<organism evidence="2 3">
    <name type="scientific">Variovorax dokdonensis</name>
    <dbReference type="NCBI Taxonomy" id="344883"/>
    <lineage>
        <taxon>Bacteria</taxon>
        <taxon>Pseudomonadati</taxon>
        <taxon>Pseudomonadota</taxon>
        <taxon>Betaproteobacteria</taxon>
        <taxon>Burkholderiales</taxon>
        <taxon>Comamonadaceae</taxon>
        <taxon>Variovorax</taxon>
    </lineage>
</organism>
<evidence type="ECO:0000313" key="2">
    <source>
        <dbReference type="EMBL" id="MDM0044112.1"/>
    </source>
</evidence>